<keyword evidence="2" id="KW-0436">Ligase</keyword>
<dbReference type="GO" id="GO:0004359">
    <property type="term" value="F:glutaminase activity"/>
    <property type="evidence" value="ECO:0007669"/>
    <property type="project" value="UniProtKB-UniRule"/>
</dbReference>
<dbReference type="Proteomes" id="UP000234951">
    <property type="component" value="Unassembled WGS sequence"/>
</dbReference>
<dbReference type="InterPro" id="IPR033949">
    <property type="entry name" value="CobQ_GATase1"/>
</dbReference>
<sequence length="252" mass="28295">MERKVPLQSSKQLTLYYFFPDKLNLYGDRGNIISLAKRSEWRGINLNIKEIRSTDGVTLEDMDLFFIGGGSDREQSVATAELQNIKIQLKEKIESGVPGLTICGGYQFLGNQYIDANGNELECLGILDFYTVAKQPRLTGNILVQSELFGEIVGFENHAGRTYHSYRPLGKVEKGSGNNDDSGLEGLLYKNLIGTYLHGPILPKNPAISDYLIAKAIEHRYDEDTASAWITQLDDYLEHLTRKQVCKRVKNG</sequence>
<feature type="binding site" evidence="2">
    <location>
        <position position="137"/>
    </location>
    <ligand>
        <name>substrate</name>
    </ligand>
</feature>
<dbReference type="EMBL" id="PGVD01000028">
    <property type="protein sequence ID" value="PLR96988.1"/>
    <property type="molecule type" value="Genomic_DNA"/>
</dbReference>
<evidence type="ECO:0000313" key="7">
    <source>
        <dbReference type="Proteomes" id="UP000235114"/>
    </source>
</evidence>
<dbReference type="Gene3D" id="3.40.50.880">
    <property type="match status" value="1"/>
</dbReference>
<accession>A0A2N5GMC2</accession>
<comment type="pathway">
    <text evidence="2">Cell wall biogenesis; peptidoglycan biosynthesis.</text>
</comment>
<comment type="caution">
    <text evidence="4">The sequence shown here is derived from an EMBL/GenBank/DDBJ whole genome shotgun (WGS) entry which is preliminary data.</text>
</comment>
<name>A0A2N5GMC2_9BACI</name>
<dbReference type="GO" id="GO:0008360">
    <property type="term" value="P:regulation of cell shape"/>
    <property type="evidence" value="ECO:0007669"/>
    <property type="project" value="UniProtKB-KW"/>
</dbReference>
<comment type="catalytic activity">
    <reaction evidence="2">
        <text>beta-D-GlcNAc-(1-&gt;4)-Mur2Ac(oyl-L-Ala-gamma-D-Glu-L-Lys-D-Ala-D-Ala)-di-trans,octa-cis-undecaprenyl diphosphate + L-glutamine + ATP + H2O = beta-D-GlcNAc-(1-&gt;4)-Mur2Ac(oyl-L-Ala-D-isoglutaminyl-L-Lys-D-Ala-D-Ala)-di-trans,octa-cis-undecaprenyl diphosphate + L-glutamate + ADP + phosphate + H(+)</text>
        <dbReference type="Rhea" id="RHEA:57928"/>
        <dbReference type="ChEBI" id="CHEBI:15377"/>
        <dbReference type="ChEBI" id="CHEBI:15378"/>
        <dbReference type="ChEBI" id="CHEBI:29985"/>
        <dbReference type="ChEBI" id="CHEBI:30616"/>
        <dbReference type="ChEBI" id="CHEBI:43474"/>
        <dbReference type="ChEBI" id="CHEBI:58359"/>
        <dbReference type="ChEBI" id="CHEBI:60033"/>
        <dbReference type="ChEBI" id="CHEBI:62233"/>
        <dbReference type="ChEBI" id="CHEBI:456216"/>
        <dbReference type="EC" id="6.3.5.13"/>
    </reaction>
</comment>
<comment type="function">
    <text evidence="2">The lipid II isoglutaminyl synthase complex catalyzes the formation of alpha-D-isoglutamine in the cell wall lipid II stem peptide. The GatD subunit catalyzes the hydrolysis of glutamine to glutamate and ammonia. The resulting ammonia molecule is channeled to the active site of MurT.</text>
</comment>
<comment type="subunit">
    <text evidence="2">Forms a heterodimer with MurT.</text>
</comment>
<dbReference type="EMBL" id="PGVA01000024">
    <property type="protein sequence ID" value="PLR83008.1"/>
    <property type="molecule type" value="Genomic_DNA"/>
</dbReference>
<dbReference type="OrthoDB" id="9782045at2"/>
<dbReference type="UniPathway" id="UPA00219"/>
<evidence type="ECO:0000259" key="3">
    <source>
        <dbReference type="Pfam" id="PF07685"/>
    </source>
</evidence>
<dbReference type="GO" id="GO:0140282">
    <property type="term" value="F:carbon-nitrogen ligase activity on lipid II"/>
    <property type="evidence" value="ECO:0007669"/>
    <property type="project" value="UniProtKB-UniRule"/>
</dbReference>
<dbReference type="RefSeq" id="WP_101577423.1">
    <property type="nucleotide sequence ID" value="NZ_PGVA01000024.1"/>
</dbReference>
<dbReference type="PROSITE" id="PS51274">
    <property type="entry name" value="GATASE_COBBQ"/>
    <property type="match status" value="1"/>
</dbReference>
<evidence type="ECO:0000313" key="6">
    <source>
        <dbReference type="Proteomes" id="UP000234951"/>
    </source>
</evidence>
<keyword evidence="2" id="KW-0133">Cell shape</keyword>
<reference evidence="5 7" key="2">
    <citation type="submission" date="2017-12" db="EMBL/GenBank/DDBJ databases">
        <title>Comparative Functional Genomics of Dry Heat Resistant strains isolated from the Viking Spacecraft.</title>
        <authorList>
            <person name="Seuylemezian A."/>
            <person name="Cooper K."/>
            <person name="Vaishampayan P."/>
        </authorList>
    </citation>
    <scope>NUCLEOTIDE SEQUENCE [LARGE SCALE GENOMIC DNA]</scope>
    <source>
        <strain evidence="5 7">ATCC 29669</strain>
    </source>
</reference>
<dbReference type="CDD" id="cd01750">
    <property type="entry name" value="GATase1_CobQ"/>
    <property type="match status" value="1"/>
</dbReference>
<dbReference type="AlphaFoldDB" id="A0A2N5GMC2"/>
<comment type="catalytic activity">
    <reaction evidence="2">
        <text>L-glutamine + H2O = L-glutamate + NH4(+)</text>
        <dbReference type="Rhea" id="RHEA:15889"/>
        <dbReference type="ChEBI" id="CHEBI:15377"/>
        <dbReference type="ChEBI" id="CHEBI:28938"/>
        <dbReference type="ChEBI" id="CHEBI:29985"/>
        <dbReference type="ChEBI" id="CHEBI:58359"/>
        <dbReference type="EC" id="3.5.1.2"/>
    </reaction>
</comment>
<keyword evidence="1 2" id="KW-0315">Glutamine amidotransferase</keyword>
<keyword evidence="2" id="KW-0961">Cell wall biogenesis/degradation</keyword>
<gene>
    <name evidence="2" type="primary">gatD</name>
    <name evidence="4" type="ORF">CU635_11080</name>
    <name evidence="5" type="ORF">CVD25_10120</name>
</gene>
<reference evidence="4 6" key="1">
    <citation type="submission" date="2017-11" db="EMBL/GenBank/DDBJ databases">
        <title>Comparitive Functional Genomics of Dry Heat Resistant strains isolated from the Viking Spacecraft.</title>
        <authorList>
            <person name="Seuylemezian A."/>
            <person name="Cooper K."/>
            <person name="Vaishampayan P."/>
        </authorList>
    </citation>
    <scope>NUCLEOTIDE SEQUENCE [LARGE SCALE GENOMIC DNA]</scope>
    <source>
        <strain evidence="4 6">M4.6</strain>
    </source>
</reference>
<dbReference type="GO" id="GO:0009236">
    <property type="term" value="P:cobalamin biosynthetic process"/>
    <property type="evidence" value="ECO:0007669"/>
    <property type="project" value="InterPro"/>
</dbReference>
<evidence type="ECO:0000256" key="2">
    <source>
        <dbReference type="HAMAP-Rule" id="MF_02213"/>
    </source>
</evidence>
<dbReference type="EC" id="3.5.1.2" evidence="2"/>
<dbReference type="SUPFAM" id="SSF52317">
    <property type="entry name" value="Class I glutamine amidotransferase-like"/>
    <property type="match status" value="1"/>
</dbReference>
<dbReference type="EC" id="6.3.5.13" evidence="2"/>
<dbReference type="GO" id="GO:0071555">
    <property type="term" value="P:cell wall organization"/>
    <property type="evidence" value="ECO:0007669"/>
    <property type="project" value="UniProtKB-KW"/>
</dbReference>
<evidence type="ECO:0000313" key="4">
    <source>
        <dbReference type="EMBL" id="PLR83008.1"/>
    </source>
</evidence>
<dbReference type="PANTHER" id="PTHR21343">
    <property type="entry name" value="DETHIOBIOTIN SYNTHETASE"/>
    <property type="match status" value="1"/>
</dbReference>
<dbReference type="GO" id="GO:0016740">
    <property type="term" value="F:transferase activity"/>
    <property type="evidence" value="ECO:0007669"/>
    <property type="project" value="UniProtKB-KW"/>
</dbReference>
<dbReference type="Pfam" id="PF07685">
    <property type="entry name" value="GATase_3"/>
    <property type="match status" value="1"/>
</dbReference>
<feature type="domain" description="CobB/CobQ-like glutamine amidotransferase" evidence="3">
    <location>
        <begin position="19"/>
        <end position="205"/>
    </location>
</feature>
<dbReference type="HAMAP" id="MF_02213">
    <property type="entry name" value="Lipid_II_synth_GatD"/>
    <property type="match status" value="1"/>
</dbReference>
<keyword evidence="2" id="KW-0573">Peptidoglycan synthesis</keyword>
<proteinExistence type="inferred from homology"/>
<organism evidence="4 6">
    <name type="scientific">Bacillus canaveralius</name>
    <dbReference type="NCBI Taxonomy" id="1403243"/>
    <lineage>
        <taxon>Bacteria</taxon>
        <taxon>Bacillati</taxon>
        <taxon>Bacillota</taxon>
        <taxon>Bacilli</taxon>
        <taxon>Bacillales</taxon>
        <taxon>Bacillaceae</taxon>
        <taxon>Bacillus</taxon>
    </lineage>
</organism>
<feature type="active site" description="Nucleophile" evidence="2">
    <location>
        <position position="103"/>
    </location>
</feature>
<dbReference type="Proteomes" id="UP000235114">
    <property type="component" value="Unassembled WGS sequence"/>
</dbReference>
<dbReference type="InterPro" id="IPR043702">
    <property type="entry name" value="Lipid_II_synth_GatD"/>
</dbReference>
<evidence type="ECO:0000256" key="1">
    <source>
        <dbReference type="ARBA" id="ARBA00022962"/>
    </source>
</evidence>
<dbReference type="GO" id="GO:0009252">
    <property type="term" value="P:peptidoglycan biosynthetic process"/>
    <property type="evidence" value="ECO:0007669"/>
    <property type="project" value="UniProtKB-UniRule"/>
</dbReference>
<feature type="active site" evidence="2">
    <location>
        <position position="198"/>
    </location>
</feature>
<comment type="similarity">
    <text evidence="2">Belongs to the CobB/CobQ family. GatD subfamily.</text>
</comment>
<keyword evidence="7" id="KW-1185">Reference proteome</keyword>
<protein>
    <recommendedName>
        <fullName evidence="2">Lipid II isoglutaminyl synthase (glutamine-hydrolyzing) subunit GatD</fullName>
        <ecNumber evidence="2">6.3.5.13</ecNumber>
    </recommendedName>
    <alternativeName>
        <fullName evidence="2">Lipid II isoglutaminyl synthase glutaminase subunit</fullName>
        <ecNumber evidence="2">3.5.1.2</ecNumber>
    </alternativeName>
</protein>
<dbReference type="InterPro" id="IPR011698">
    <property type="entry name" value="GATase_3"/>
</dbReference>
<evidence type="ECO:0000313" key="5">
    <source>
        <dbReference type="EMBL" id="PLR96988.1"/>
    </source>
</evidence>
<dbReference type="PANTHER" id="PTHR21343:SF9">
    <property type="entry name" value="LIPID II ISOGLUTAMINYL SYNTHASE (GLUTAMINE-HYDROLYZING) SUBUNIT GATD"/>
    <property type="match status" value="1"/>
</dbReference>
<keyword evidence="2" id="KW-0378">Hydrolase</keyword>
<keyword evidence="4" id="KW-0808">Transferase</keyword>
<dbReference type="InterPro" id="IPR029062">
    <property type="entry name" value="Class_I_gatase-like"/>
</dbReference>